<comment type="caution">
    <text evidence="3">The sequence shown here is derived from an EMBL/GenBank/DDBJ whole genome shotgun (WGS) entry which is preliminary data.</text>
</comment>
<dbReference type="Pfam" id="PF23631">
    <property type="entry name" value="DUF7143"/>
    <property type="match status" value="1"/>
</dbReference>
<dbReference type="AlphaFoldDB" id="A0A5B0RTN7"/>
<gene>
    <name evidence="3" type="ORF">PGTUg99_003927</name>
</gene>
<keyword evidence="1" id="KW-0732">Signal</keyword>
<accession>A0A5B0RTN7</accession>
<evidence type="ECO:0000259" key="2">
    <source>
        <dbReference type="Pfam" id="PF23631"/>
    </source>
</evidence>
<protein>
    <recommendedName>
        <fullName evidence="2">DUF7143 domain-containing protein</fullName>
    </recommendedName>
</protein>
<dbReference type="Proteomes" id="UP000325313">
    <property type="component" value="Unassembled WGS sequence"/>
</dbReference>
<dbReference type="InterPro" id="IPR055567">
    <property type="entry name" value="DUF7143"/>
</dbReference>
<evidence type="ECO:0000313" key="3">
    <source>
        <dbReference type="EMBL" id="KAA1127844.1"/>
    </source>
</evidence>
<proteinExistence type="predicted"/>
<dbReference type="EMBL" id="VDEP01000148">
    <property type="protein sequence ID" value="KAA1127844.1"/>
    <property type="molecule type" value="Genomic_DNA"/>
</dbReference>
<feature type="chain" id="PRO_5022817064" description="DUF7143 domain-containing protein" evidence="1">
    <location>
        <begin position="29"/>
        <end position="209"/>
    </location>
</feature>
<feature type="domain" description="DUF7143" evidence="2">
    <location>
        <begin position="59"/>
        <end position="203"/>
    </location>
</feature>
<organism evidence="3 4">
    <name type="scientific">Puccinia graminis f. sp. tritici</name>
    <dbReference type="NCBI Taxonomy" id="56615"/>
    <lineage>
        <taxon>Eukaryota</taxon>
        <taxon>Fungi</taxon>
        <taxon>Dikarya</taxon>
        <taxon>Basidiomycota</taxon>
        <taxon>Pucciniomycotina</taxon>
        <taxon>Pucciniomycetes</taxon>
        <taxon>Pucciniales</taxon>
        <taxon>Pucciniaceae</taxon>
        <taxon>Puccinia</taxon>
    </lineage>
</organism>
<name>A0A5B0RTN7_PUCGR</name>
<evidence type="ECO:0000256" key="1">
    <source>
        <dbReference type="SAM" id="SignalP"/>
    </source>
</evidence>
<dbReference type="PANTHER" id="PTHR37592">
    <property type="match status" value="1"/>
</dbReference>
<dbReference type="PANTHER" id="PTHR37592:SF1">
    <property type="match status" value="1"/>
</dbReference>
<reference evidence="3 4" key="1">
    <citation type="submission" date="2019-05" db="EMBL/GenBank/DDBJ databases">
        <title>Emergence of the Ug99 lineage of the wheat stem rust pathogen through somatic hybridization.</title>
        <authorList>
            <person name="Li F."/>
            <person name="Upadhyaya N.M."/>
            <person name="Sperschneider J."/>
            <person name="Matny O."/>
            <person name="Nguyen-Phuc H."/>
            <person name="Mago R."/>
            <person name="Raley C."/>
            <person name="Miller M.E."/>
            <person name="Silverstein K.A.T."/>
            <person name="Henningsen E."/>
            <person name="Hirsch C.D."/>
            <person name="Visser B."/>
            <person name="Pretorius Z.A."/>
            <person name="Steffenson B.J."/>
            <person name="Schwessinger B."/>
            <person name="Dodds P.N."/>
            <person name="Figueroa M."/>
        </authorList>
    </citation>
    <scope>NUCLEOTIDE SEQUENCE [LARGE SCALE GENOMIC DNA]</scope>
    <source>
        <strain evidence="3 4">Ug99</strain>
    </source>
</reference>
<evidence type="ECO:0000313" key="4">
    <source>
        <dbReference type="Proteomes" id="UP000325313"/>
    </source>
</evidence>
<sequence>MIETMLNLKNSRLILILVLQFLAEETLGNFGCAIRQSLNQKAPIVRTQSLCYIPNEAFDLPSDVKPPADVTCGSGTILGKIPDLIFSGRKFSEIDFTKSKLTPGGFALANFQFGGKNTQESLIISGKLYTAANAALRARGDRKILNRLKVVDFFITSQIDKSKGKEAKDSLLKHLGKVLKNCGKPKPKGNCNQGDVDKINAMVIEAKAL</sequence>
<feature type="signal peptide" evidence="1">
    <location>
        <begin position="1"/>
        <end position="28"/>
    </location>
</feature>